<name>A0ACB1KGX0_RANTA</name>
<sequence>MPGISHPINCLDRQSNLSSNQEISLNAFCPLGPYTFSICDTSNFSDYIRGGIVSQVKIAKKISFKSLLNSLAEPDFVITDFAKYSRSAQLHIGFQALHQFCAQHGRSPRPHSEKDAAELVTLAEAVKAQAPPAVQQDNLDEDLIRKLAYVAAGDLAPMNAFIGGLAAQKVMKACSGKFMPVMQWLYFDALECLPEGQEALSEDKCLPCQNRYNGQVAVFGSGLQEKLGKQRYFLFYNHVWTLWDRFEAQGLQPNGKEMTLKQFLDHFKSEHKLEITMLSQGVSILYSFFMPPSKLKERMNQSMTEIVSRVSKRKLGHHVQALVLELCCNDEDGEDVEVAYVRYTIH</sequence>
<organism evidence="1 2">
    <name type="scientific">Rangifer tarandus platyrhynchus</name>
    <name type="common">Svalbard reindeer</name>
    <dbReference type="NCBI Taxonomy" id="3082113"/>
    <lineage>
        <taxon>Eukaryota</taxon>
        <taxon>Metazoa</taxon>
        <taxon>Chordata</taxon>
        <taxon>Craniata</taxon>
        <taxon>Vertebrata</taxon>
        <taxon>Euteleostomi</taxon>
        <taxon>Mammalia</taxon>
        <taxon>Eutheria</taxon>
        <taxon>Laurasiatheria</taxon>
        <taxon>Artiodactyla</taxon>
        <taxon>Ruminantia</taxon>
        <taxon>Pecora</taxon>
        <taxon>Cervidae</taxon>
        <taxon>Odocoileinae</taxon>
        <taxon>Rangifer</taxon>
    </lineage>
</organism>
<comment type="caution">
    <text evidence="1">The sequence shown here is derived from an EMBL/GenBank/DDBJ whole genome shotgun (WGS) entry which is preliminary data.</text>
</comment>
<evidence type="ECO:0000313" key="1">
    <source>
        <dbReference type="EMBL" id="CAM9203299.1"/>
    </source>
</evidence>
<reference evidence="1" key="1">
    <citation type="submission" date="2025-03" db="EMBL/GenBank/DDBJ databases">
        <authorList>
            <consortium name="ELIXIR-Norway"/>
            <consortium name="Elixir Norway"/>
        </authorList>
    </citation>
    <scope>NUCLEOTIDE SEQUENCE</scope>
</reference>
<dbReference type="EMBL" id="CATOBB020000888">
    <property type="protein sequence ID" value="CAM9203299.1"/>
    <property type="molecule type" value="Genomic_DNA"/>
</dbReference>
<protein>
    <submittedName>
        <fullName evidence="1">Uncharacterized protein</fullName>
    </submittedName>
</protein>
<proteinExistence type="predicted"/>
<dbReference type="Proteomes" id="UP001162501">
    <property type="component" value="Unassembled WGS sequence"/>
</dbReference>
<accession>A0ACB1KGX0</accession>
<gene>
    <name evidence="1" type="ORF">MRATA1EN22A_LOCUS29820</name>
</gene>
<evidence type="ECO:0000313" key="2">
    <source>
        <dbReference type="Proteomes" id="UP001162501"/>
    </source>
</evidence>